<keyword evidence="10" id="KW-1185">Reference proteome</keyword>
<keyword evidence="5" id="KW-0677">Repeat</keyword>
<evidence type="ECO:0000256" key="4">
    <source>
        <dbReference type="ARBA" id="ARBA00022574"/>
    </source>
</evidence>
<dbReference type="GO" id="GO:0006974">
    <property type="term" value="P:DNA damage response"/>
    <property type="evidence" value="ECO:0007669"/>
    <property type="project" value="UniProtKB-KW"/>
</dbReference>
<dbReference type="RefSeq" id="XP_010932229.1">
    <property type="nucleotide sequence ID" value="XM_010933927.3"/>
</dbReference>
<keyword evidence="7" id="KW-0238">DNA-binding</keyword>
<dbReference type="GO" id="GO:0005634">
    <property type="term" value="C:nucleus"/>
    <property type="evidence" value="ECO:0007669"/>
    <property type="project" value="TreeGrafter"/>
</dbReference>
<dbReference type="GO" id="GO:2000001">
    <property type="term" value="P:regulation of DNA damage checkpoint"/>
    <property type="evidence" value="ECO:0007669"/>
    <property type="project" value="TreeGrafter"/>
</dbReference>
<dbReference type="OrthoDB" id="766928at2759"/>
<feature type="compositionally biased region" description="Pro residues" evidence="9">
    <location>
        <begin position="79"/>
        <end position="96"/>
    </location>
</feature>
<dbReference type="InterPro" id="IPR050853">
    <property type="entry name" value="WD_repeat_DNA-damage-binding"/>
</dbReference>
<evidence type="ECO:0000313" key="11">
    <source>
        <dbReference type="RefSeq" id="XP_010932229.1"/>
    </source>
</evidence>
<dbReference type="InterPro" id="IPR019775">
    <property type="entry name" value="WD40_repeat_CS"/>
</dbReference>
<dbReference type="SMART" id="SM00320">
    <property type="entry name" value="WD40"/>
    <property type="match status" value="5"/>
</dbReference>
<dbReference type="GO" id="GO:0003677">
    <property type="term" value="F:DNA binding"/>
    <property type="evidence" value="ECO:0007669"/>
    <property type="project" value="UniProtKB-KW"/>
</dbReference>
<proteinExistence type="inferred from homology"/>
<evidence type="ECO:0000256" key="6">
    <source>
        <dbReference type="ARBA" id="ARBA00022763"/>
    </source>
</evidence>
<dbReference type="InterPro" id="IPR001680">
    <property type="entry name" value="WD40_rpt"/>
</dbReference>
<evidence type="ECO:0000256" key="2">
    <source>
        <dbReference type="ARBA" id="ARBA00005434"/>
    </source>
</evidence>
<feature type="repeat" description="WD" evidence="8">
    <location>
        <begin position="295"/>
        <end position="337"/>
    </location>
</feature>
<dbReference type="Proteomes" id="UP000504607">
    <property type="component" value="Chromosome 10"/>
</dbReference>
<dbReference type="AlphaFoldDB" id="A0A6I9S2D3"/>
<dbReference type="PANTHER" id="PTHR14773:SF0">
    <property type="entry name" value="WD REPEAT-CONTAINING PROTEIN 76"/>
    <property type="match status" value="1"/>
</dbReference>
<dbReference type="PROSITE" id="PS00678">
    <property type="entry name" value="WD_REPEATS_1"/>
    <property type="match status" value="1"/>
</dbReference>
<dbReference type="InParanoid" id="A0A6I9S2D3"/>
<comment type="similarity">
    <text evidence="2">Belongs to the WD repeat DDB2/WDR76 family.</text>
</comment>
<sequence>MASGAQNDYERRRLENIRRNSEMMASLLLQRKAADLSASLKRPSSKAPKPSPDRKKSCPSPQSPIVIRRSLRTRGLPPDQSPHPQPSDAAPSPPPSDLAATAVQKHGPLLAREVFIQGPGSSDCGFKDAILEASGRSSSDIGKEGGPFDPRSSLVLRPDNVGKVLSERILTVKFFPFGDRTVIAAGNKLGHVGFWDVGYREGDGDGVYVYAPHSAPVSGISIHPFSPTKVFTCSYDGFIRLMDIGKETFNMIYYSDTSIYSICPQPNDNNYLYLGEGLGELKMWDERVGKVSSSWDLHEQRINTIDFHPEHSNLVATSSTDGRACLWDLRSIKTDRPECLKTIQHHRAVHSAYFSPSGSFLATTSIDDSVGILSGNNFDDLTLIRHNNQTGRWLSSFRAIWGWDDSYLFLGNMRRAVDVISVSERTTTPLESEHMTSIACRFAAHPCKHGSLACATSGGKVYLWTKS</sequence>
<gene>
    <name evidence="11" type="primary">LOC105052942</name>
</gene>
<reference evidence="11" key="1">
    <citation type="submission" date="2025-08" db="UniProtKB">
        <authorList>
            <consortium name="RefSeq"/>
        </authorList>
    </citation>
    <scope>IDENTIFICATION</scope>
</reference>
<evidence type="ECO:0000256" key="9">
    <source>
        <dbReference type="SAM" id="MobiDB-lite"/>
    </source>
</evidence>
<evidence type="ECO:0000256" key="1">
    <source>
        <dbReference type="ARBA" id="ARBA00002530"/>
    </source>
</evidence>
<dbReference type="Pfam" id="PF00400">
    <property type="entry name" value="WD40"/>
    <property type="match status" value="3"/>
</dbReference>
<dbReference type="KEGG" id="egu:105052942"/>
<dbReference type="SUPFAM" id="SSF50978">
    <property type="entry name" value="WD40 repeat-like"/>
    <property type="match status" value="1"/>
</dbReference>
<keyword evidence="4 8" id="KW-0853">WD repeat</keyword>
<dbReference type="PROSITE" id="PS50082">
    <property type="entry name" value="WD_REPEATS_2"/>
    <property type="match status" value="1"/>
</dbReference>
<feature type="region of interest" description="Disordered" evidence="9">
    <location>
        <begin position="34"/>
        <end position="100"/>
    </location>
</feature>
<name>A0A6I9S2D3_ELAGV</name>
<comment type="function">
    <text evidence="1">Specifically binds 5-hydroxymethylcytosine (5hmC), suggesting that it acts as a specific reader of 5hmC.</text>
</comment>
<accession>A0A6I9S2D3</accession>
<dbReference type="InterPro" id="IPR036322">
    <property type="entry name" value="WD40_repeat_dom_sf"/>
</dbReference>
<evidence type="ECO:0000256" key="5">
    <source>
        <dbReference type="ARBA" id="ARBA00022737"/>
    </source>
</evidence>
<dbReference type="Gene3D" id="2.130.10.10">
    <property type="entry name" value="YVTN repeat-like/Quinoprotein amine dehydrogenase"/>
    <property type="match status" value="1"/>
</dbReference>
<dbReference type="FunCoup" id="A0A6I9S2D3">
    <property type="interactions" value="1109"/>
</dbReference>
<keyword evidence="6" id="KW-0227">DNA damage</keyword>
<dbReference type="PANTHER" id="PTHR14773">
    <property type="entry name" value="WD REPEAT-CONTAINING PROTEIN 76"/>
    <property type="match status" value="1"/>
</dbReference>
<dbReference type="FunFam" id="2.130.10.10:FF:000180">
    <property type="entry name" value="WD repeat-containing protein 76"/>
    <property type="match status" value="1"/>
</dbReference>
<dbReference type="InterPro" id="IPR015943">
    <property type="entry name" value="WD40/YVTN_repeat-like_dom_sf"/>
</dbReference>
<feature type="compositionally biased region" description="Low complexity" evidence="9">
    <location>
        <begin position="36"/>
        <end position="48"/>
    </location>
</feature>
<dbReference type="PROSITE" id="PS50294">
    <property type="entry name" value="WD_REPEATS_REGION"/>
    <property type="match status" value="1"/>
</dbReference>
<evidence type="ECO:0000256" key="8">
    <source>
        <dbReference type="PROSITE-ProRule" id="PRU00221"/>
    </source>
</evidence>
<dbReference type="GeneID" id="105052942"/>
<evidence type="ECO:0000256" key="3">
    <source>
        <dbReference type="ARBA" id="ARBA00021234"/>
    </source>
</evidence>
<evidence type="ECO:0000313" key="10">
    <source>
        <dbReference type="Proteomes" id="UP000504607"/>
    </source>
</evidence>
<evidence type="ECO:0000256" key="7">
    <source>
        <dbReference type="ARBA" id="ARBA00023125"/>
    </source>
</evidence>
<protein>
    <recommendedName>
        <fullName evidence="3">WD repeat-containing protein 76</fullName>
    </recommendedName>
</protein>
<organism evidence="10 11">
    <name type="scientific">Elaeis guineensis var. tenera</name>
    <name type="common">Oil palm</name>
    <dbReference type="NCBI Taxonomy" id="51953"/>
    <lineage>
        <taxon>Eukaryota</taxon>
        <taxon>Viridiplantae</taxon>
        <taxon>Streptophyta</taxon>
        <taxon>Embryophyta</taxon>
        <taxon>Tracheophyta</taxon>
        <taxon>Spermatophyta</taxon>
        <taxon>Magnoliopsida</taxon>
        <taxon>Liliopsida</taxon>
        <taxon>Arecaceae</taxon>
        <taxon>Arecoideae</taxon>
        <taxon>Cocoseae</taxon>
        <taxon>Elaeidinae</taxon>
        <taxon>Elaeis</taxon>
    </lineage>
</organism>